<organism evidence="1 2">
    <name type="scientific">Lentinula aff. detonsa</name>
    <dbReference type="NCBI Taxonomy" id="2804958"/>
    <lineage>
        <taxon>Eukaryota</taxon>
        <taxon>Fungi</taxon>
        <taxon>Dikarya</taxon>
        <taxon>Basidiomycota</taxon>
        <taxon>Agaricomycotina</taxon>
        <taxon>Agaricomycetes</taxon>
        <taxon>Agaricomycetidae</taxon>
        <taxon>Agaricales</taxon>
        <taxon>Marasmiineae</taxon>
        <taxon>Omphalotaceae</taxon>
        <taxon>Lentinula</taxon>
    </lineage>
</organism>
<name>A0AA38KQZ9_9AGAR</name>
<accession>A0AA38KQZ9</accession>
<evidence type="ECO:0000313" key="1">
    <source>
        <dbReference type="EMBL" id="KAJ3783846.1"/>
    </source>
</evidence>
<dbReference type="Proteomes" id="UP001163798">
    <property type="component" value="Unassembled WGS sequence"/>
</dbReference>
<proteinExistence type="predicted"/>
<comment type="caution">
    <text evidence="1">The sequence shown here is derived from an EMBL/GenBank/DDBJ whole genome shotgun (WGS) entry which is preliminary data.</text>
</comment>
<sequence length="461" mass="51045">MLYPQQPPPSRPAANESIPDSFAAFKPRVRLACHPPSHPIPNESVLDSFGCALHPATTTQSPGSKRVRNGPVCCISTLHLTRLPPTQLPDTKRVRSGLVWPCSTPSNHHPVAQQQTSPFRTRLPHLNLGFDSPATHPVARYQTSPFWTRLVVLYTQRPPPSCPAANETGMDSFAAFQPHVRPACHPLSRSIPNESVLDSFGRALPPATTTQSPGSKRIHSGLVCCIPTSCSTRLPPIQSPDTKRVRSGLVWSCSTPSDHHPVARQQTSPFRTRLLHFNLAFDPPATHPVARYQTSPFWTRLVVLYPQRPPPTRTAANAFILGAWFSYEKANREDTTCKEFFEALLLISNWYDSQESHNTCSLHTYTSFNPVDLQSILSRSRTNLTRTAQRSKDTVNNGIKGPLDPHAPNRLRNLSILKQDFKLFSANAAAHLSNGSLVSLGDWSQVANPCCENIAQIPFHT</sequence>
<evidence type="ECO:0000313" key="2">
    <source>
        <dbReference type="Proteomes" id="UP001163798"/>
    </source>
</evidence>
<gene>
    <name evidence="1" type="ORF">GGU10DRAFT_377286</name>
</gene>
<protein>
    <submittedName>
        <fullName evidence="1">Uncharacterized protein</fullName>
    </submittedName>
</protein>
<keyword evidence="2" id="KW-1185">Reference proteome</keyword>
<reference evidence="1" key="1">
    <citation type="submission" date="2022-08" db="EMBL/GenBank/DDBJ databases">
        <authorList>
            <consortium name="DOE Joint Genome Institute"/>
            <person name="Min B."/>
            <person name="Riley R."/>
            <person name="Sierra-Patev S."/>
            <person name="Naranjo-Ortiz M."/>
            <person name="Looney B."/>
            <person name="Konkel Z."/>
            <person name="Slot J.C."/>
            <person name="Sakamoto Y."/>
            <person name="Steenwyk J.L."/>
            <person name="Rokas A."/>
            <person name="Carro J."/>
            <person name="Camarero S."/>
            <person name="Ferreira P."/>
            <person name="Molpeceres G."/>
            <person name="Ruiz-Duenas F.J."/>
            <person name="Serrano A."/>
            <person name="Henrissat B."/>
            <person name="Drula E."/>
            <person name="Hughes K.W."/>
            <person name="Mata J.L."/>
            <person name="Ishikawa N.K."/>
            <person name="Vargas-Isla R."/>
            <person name="Ushijima S."/>
            <person name="Smith C.A."/>
            <person name="Ahrendt S."/>
            <person name="Andreopoulos W."/>
            <person name="He G."/>
            <person name="Labutti K."/>
            <person name="Lipzen A."/>
            <person name="Ng V."/>
            <person name="Sandor L."/>
            <person name="Barry K."/>
            <person name="Martinez A.T."/>
            <person name="Xiao Y."/>
            <person name="Gibbons J.G."/>
            <person name="Terashima K."/>
            <person name="Hibbett D.S."/>
            <person name="Grigoriev I.V."/>
        </authorList>
    </citation>
    <scope>NUCLEOTIDE SEQUENCE</scope>
    <source>
        <strain evidence="1">TFB10291</strain>
    </source>
</reference>
<dbReference type="EMBL" id="MU793401">
    <property type="protein sequence ID" value="KAJ3783846.1"/>
    <property type="molecule type" value="Genomic_DNA"/>
</dbReference>
<dbReference type="AlphaFoldDB" id="A0AA38KQZ9"/>